<keyword evidence="1" id="KW-1133">Transmembrane helix</keyword>
<comment type="caution">
    <text evidence="2">The sequence shown here is derived from an EMBL/GenBank/DDBJ whole genome shotgun (WGS) entry which is preliminary data.</text>
</comment>
<sequence length="75" mass="8847">MSKYLLSNFVYRQVKEEFNLRRCLIFVLVIWVLICFQSIPVLRHSFHSPMVNKSIEEEQDPDVAFSVKAVTMQPT</sequence>
<evidence type="ECO:0000313" key="3">
    <source>
        <dbReference type="Proteomes" id="UP001054837"/>
    </source>
</evidence>
<keyword evidence="1" id="KW-0472">Membrane</keyword>
<name>A0AAV4TXY3_9ARAC</name>
<gene>
    <name evidence="2" type="ORF">CDAR_379092</name>
</gene>
<keyword evidence="1" id="KW-0812">Transmembrane</keyword>
<reference evidence="2 3" key="1">
    <citation type="submission" date="2021-06" db="EMBL/GenBank/DDBJ databases">
        <title>Caerostris darwini draft genome.</title>
        <authorList>
            <person name="Kono N."/>
            <person name="Arakawa K."/>
        </authorList>
    </citation>
    <scope>NUCLEOTIDE SEQUENCE [LARGE SCALE GENOMIC DNA]</scope>
</reference>
<dbReference type="Proteomes" id="UP001054837">
    <property type="component" value="Unassembled WGS sequence"/>
</dbReference>
<dbReference type="EMBL" id="BPLQ01010407">
    <property type="protein sequence ID" value="GIY50580.1"/>
    <property type="molecule type" value="Genomic_DNA"/>
</dbReference>
<feature type="transmembrane region" description="Helical" evidence="1">
    <location>
        <begin position="20"/>
        <end position="39"/>
    </location>
</feature>
<protein>
    <submittedName>
        <fullName evidence="2">Uncharacterized protein</fullName>
    </submittedName>
</protein>
<accession>A0AAV4TXY3</accession>
<keyword evidence="3" id="KW-1185">Reference proteome</keyword>
<evidence type="ECO:0000313" key="2">
    <source>
        <dbReference type="EMBL" id="GIY50580.1"/>
    </source>
</evidence>
<organism evidence="2 3">
    <name type="scientific">Caerostris darwini</name>
    <dbReference type="NCBI Taxonomy" id="1538125"/>
    <lineage>
        <taxon>Eukaryota</taxon>
        <taxon>Metazoa</taxon>
        <taxon>Ecdysozoa</taxon>
        <taxon>Arthropoda</taxon>
        <taxon>Chelicerata</taxon>
        <taxon>Arachnida</taxon>
        <taxon>Araneae</taxon>
        <taxon>Araneomorphae</taxon>
        <taxon>Entelegynae</taxon>
        <taxon>Araneoidea</taxon>
        <taxon>Araneidae</taxon>
        <taxon>Caerostris</taxon>
    </lineage>
</organism>
<evidence type="ECO:0000256" key="1">
    <source>
        <dbReference type="SAM" id="Phobius"/>
    </source>
</evidence>
<dbReference type="AlphaFoldDB" id="A0AAV4TXY3"/>
<proteinExistence type="predicted"/>